<name>A0ABR0C0M9_PURLI</name>
<evidence type="ECO:0000313" key="3">
    <source>
        <dbReference type="Proteomes" id="UP001287286"/>
    </source>
</evidence>
<keyword evidence="3" id="KW-1185">Reference proteome</keyword>
<comment type="caution">
    <text evidence="2">The sequence shown here is derived from an EMBL/GenBank/DDBJ whole genome shotgun (WGS) entry which is preliminary data.</text>
</comment>
<protein>
    <submittedName>
        <fullName evidence="2">Uncharacterized protein</fullName>
    </submittedName>
</protein>
<reference evidence="2 3" key="1">
    <citation type="journal article" date="2024" name="Microbiol. Resour. Announc.">
        <title>Genome annotations for the ascomycete fungi Trichoderma harzianum, Trichoderma aggressivum, and Purpureocillium lilacinum.</title>
        <authorList>
            <person name="Beijen E.P.W."/>
            <person name="Ohm R.A."/>
        </authorList>
    </citation>
    <scope>NUCLEOTIDE SEQUENCE [LARGE SCALE GENOMIC DNA]</scope>
    <source>
        <strain evidence="2 3">CBS 150709</strain>
    </source>
</reference>
<evidence type="ECO:0000313" key="2">
    <source>
        <dbReference type="EMBL" id="KAK4089468.1"/>
    </source>
</evidence>
<organism evidence="2 3">
    <name type="scientific">Purpureocillium lilacinum</name>
    <name type="common">Paecilomyces lilacinus</name>
    <dbReference type="NCBI Taxonomy" id="33203"/>
    <lineage>
        <taxon>Eukaryota</taxon>
        <taxon>Fungi</taxon>
        <taxon>Dikarya</taxon>
        <taxon>Ascomycota</taxon>
        <taxon>Pezizomycotina</taxon>
        <taxon>Sordariomycetes</taxon>
        <taxon>Hypocreomycetidae</taxon>
        <taxon>Hypocreales</taxon>
        <taxon>Ophiocordycipitaceae</taxon>
        <taxon>Purpureocillium</taxon>
    </lineage>
</organism>
<evidence type="ECO:0000256" key="1">
    <source>
        <dbReference type="SAM" id="MobiDB-lite"/>
    </source>
</evidence>
<gene>
    <name evidence="2" type="ORF">Purlil1_6037</name>
</gene>
<sequence>MRAQLRQRGRWERACVGHAQQRSRSARQMRRRQAAGGGGSAAQSRACAASRSLVDGDSGVGPVDTQGTLLVGCGSSNSVGTWVLPARGFGVKGGGREARQSSEWRPGAPEAVPRYYPGGIASGLVTGGGGGVGAAVEVSKRARPLAGDAPVWLHTRTSDGDVECVARDDEALRGSVGWAGSQGQAAVEPDDGVMHLSYLRRIIPGCAPTDSVIAHLGSIVTWPYTIQFDPSKSAAWESDAQPPAHSASAWLLKRTRHDDGDVVDDTTRPAVEPAQTTAAPLTDLPPKPNTALSQH</sequence>
<proteinExistence type="predicted"/>
<accession>A0ABR0C0M9</accession>
<feature type="region of interest" description="Disordered" evidence="1">
    <location>
        <begin position="250"/>
        <end position="295"/>
    </location>
</feature>
<dbReference type="Proteomes" id="UP001287286">
    <property type="component" value="Unassembled WGS sequence"/>
</dbReference>
<feature type="compositionally biased region" description="Basic residues" evidence="1">
    <location>
        <begin position="24"/>
        <end position="33"/>
    </location>
</feature>
<feature type="region of interest" description="Disordered" evidence="1">
    <location>
        <begin position="1"/>
        <end position="43"/>
    </location>
</feature>
<dbReference type="EMBL" id="JAWRVI010000019">
    <property type="protein sequence ID" value="KAK4089468.1"/>
    <property type="molecule type" value="Genomic_DNA"/>
</dbReference>